<sequence length="107" mass="12272">MNINNLGIAIKNNRKLLKLTQEQLAELIDVNPHYIYEIEKGLKIPSLSVLIAISEQLHVSIDNLLIANVQNSDKDKDELDRLINNLNDTQRLNLAKVIRGLYPYLRL</sequence>
<protein>
    <recommendedName>
        <fullName evidence="2">HTH cro/C1-type domain-containing protein</fullName>
    </recommendedName>
</protein>
<dbReference type="Pfam" id="PF01381">
    <property type="entry name" value="HTH_3"/>
    <property type="match status" value="1"/>
</dbReference>
<dbReference type="SUPFAM" id="SSF47413">
    <property type="entry name" value="lambda repressor-like DNA-binding domains"/>
    <property type="match status" value="1"/>
</dbReference>
<dbReference type="InterPro" id="IPR001387">
    <property type="entry name" value="Cro/C1-type_HTH"/>
</dbReference>
<gene>
    <name evidence="3" type="ORF">Firmicute1046_1580</name>
</gene>
<dbReference type="PROSITE" id="PS50943">
    <property type="entry name" value="HTH_CROC1"/>
    <property type="match status" value="1"/>
</dbReference>
<dbReference type="GO" id="GO:0003677">
    <property type="term" value="F:DNA binding"/>
    <property type="evidence" value="ECO:0007669"/>
    <property type="project" value="UniProtKB-KW"/>
</dbReference>
<evidence type="ECO:0000256" key="1">
    <source>
        <dbReference type="ARBA" id="ARBA00023125"/>
    </source>
</evidence>
<dbReference type="EMBL" id="MN577573">
    <property type="protein sequence ID" value="QGT51082.1"/>
    <property type="molecule type" value="Genomic_DNA"/>
</dbReference>
<dbReference type="PANTHER" id="PTHR46558:SF3">
    <property type="entry name" value="TRANSCRIPTIONAL REGULATOR"/>
    <property type="match status" value="1"/>
</dbReference>
<keyword evidence="1" id="KW-0238">DNA-binding</keyword>
<reference evidence="3" key="1">
    <citation type="journal article" date="2020" name="J. ISSAAS">
        <title>Lactobacilli and other gastrointestinal microbiota of Peromyscus leucopus, reservoir host for agents of Lyme disease and other zoonoses in North America.</title>
        <authorList>
            <person name="Milovic A."/>
            <person name="Bassam K."/>
            <person name="Shao H."/>
            <person name="Chatzistamou I."/>
            <person name="Tufts D.M."/>
            <person name="Diuk-Wasser M."/>
            <person name="Barbour A.G."/>
        </authorList>
    </citation>
    <scope>NUCLEOTIDE SEQUENCE</scope>
    <source>
        <strain evidence="3">LL40</strain>
    </source>
</reference>
<evidence type="ECO:0000259" key="2">
    <source>
        <dbReference type="PROSITE" id="PS50943"/>
    </source>
</evidence>
<dbReference type="CDD" id="cd00093">
    <property type="entry name" value="HTH_XRE"/>
    <property type="match status" value="1"/>
</dbReference>
<dbReference type="InterPro" id="IPR010982">
    <property type="entry name" value="Lambda_DNA-bd_dom_sf"/>
</dbReference>
<dbReference type="AlphaFoldDB" id="A0A650ENR9"/>
<dbReference type="InterPro" id="IPR011990">
    <property type="entry name" value="TPR-like_helical_dom_sf"/>
</dbReference>
<accession>A0A650ENR9</accession>
<proteinExistence type="predicted"/>
<dbReference type="PANTHER" id="PTHR46558">
    <property type="entry name" value="TRACRIPTIONAL REGULATORY PROTEIN-RELATED-RELATED"/>
    <property type="match status" value="1"/>
</dbReference>
<evidence type="ECO:0000313" key="3">
    <source>
        <dbReference type="EMBL" id="QGT51082.1"/>
    </source>
</evidence>
<organism evidence="3">
    <name type="scientific">uncultured Bacillota bacterium</name>
    <dbReference type="NCBI Taxonomy" id="344338"/>
    <lineage>
        <taxon>Bacteria</taxon>
        <taxon>Bacillati</taxon>
        <taxon>Bacillota</taxon>
        <taxon>environmental samples</taxon>
    </lineage>
</organism>
<dbReference type="SMART" id="SM00530">
    <property type="entry name" value="HTH_XRE"/>
    <property type="match status" value="1"/>
</dbReference>
<feature type="domain" description="HTH cro/C1-type" evidence="2">
    <location>
        <begin position="10"/>
        <end position="64"/>
    </location>
</feature>
<name>A0A650ENR9_9FIRM</name>
<dbReference type="Gene3D" id="1.25.40.10">
    <property type="entry name" value="Tetratricopeptide repeat domain"/>
    <property type="match status" value="1"/>
</dbReference>